<organism evidence="6 7">
    <name type="scientific">Mycoplasmopsis gallinarum</name>
    <dbReference type="NCBI Taxonomy" id="29557"/>
    <lineage>
        <taxon>Bacteria</taxon>
        <taxon>Bacillati</taxon>
        <taxon>Mycoplasmatota</taxon>
        <taxon>Mycoplasmoidales</taxon>
        <taxon>Metamycoplasmataceae</taxon>
        <taxon>Mycoplasmopsis</taxon>
    </lineage>
</organism>
<dbReference type="InterPro" id="IPR005807">
    <property type="entry name" value="SecE_bac"/>
</dbReference>
<dbReference type="Gene3D" id="1.20.5.1030">
    <property type="entry name" value="Preprotein translocase secy subunit"/>
    <property type="match status" value="1"/>
</dbReference>
<dbReference type="STRING" id="29557.MGALLINA_04850"/>
<dbReference type="EMBL" id="LVLH01000040">
    <property type="protein sequence ID" value="OAB48768.1"/>
    <property type="molecule type" value="Genomic_DNA"/>
</dbReference>
<dbReference type="PATRIC" id="fig|29557.3.peg.481"/>
<dbReference type="GO" id="GO:0008320">
    <property type="term" value="F:protein transmembrane transporter activity"/>
    <property type="evidence" value="ECO:0007669"/>
    <property type="project" value="InterPro"/>
</dbReference>
<dbReference type="GO" id="GO:0016020">
    <property type="term" value="C:membrane"/>
    <property type="evidence" value="ECO:0007669"/>
    <property type="project" value="UniProtKB-SubCell"/>
</dbReference>
<comment type="caution">
    <text evidence="6">The sequence shown here is derived from an EMBL/GenBank/DDBJ whole genome shotgun (WGS) entry which is preliminary data.</text>
</comment>
<keyword evidence="2 5" id="KW-0812">Transmembrane</keyword>
<proteinExistence type="predicted"/>
<comment type="subcellular location">
    <subcellularLocation>
        <location evidence="1">Membrane</location>
    </subcellularLocation>
</comment>
<gene>
    <name evidence="6" type="primary">secE</name>
    <name evidence="6" type="ORF">MGALLINA_04850</name>
</gene>
<feature type="transmembrane region" description="Helical" evidence="5">
    <location>
        <begin position="34"/>
        <end position="62"/>
    </location>
</feature>
<name>A0A168R9Y8_9BACT</name>
<keyword evidence="7" id="KW-1185">Reference proteome</keyword>
<keyword evidence="4 5" id="KW-0472">Membrane</keyword>
<evidence type="ECO:0000313" key="6">
    <source>
        <dbReference type="EMBL" id="OAB48768.1"/>
    </source>
</evidence>
<reference evidence="6 7" key="1">
    <citation type="submission" date="2016-03" db="EMBL/GenBank/DDBJ databases">
        <title>Genome sequence of Mycoplasma gallinarum strain Mgn_IPT.</title>
        <authorList>
            <person name="Yacoub E."/>
            <person name="Sirand-Pugnet P."/>
            <person name="Barre A."/>
            <person name="Maurier F."/>
            <person name="Blanchard A."/>
            <person name="Ben Abdelmoumen B.M."/>
        </authorList>
    </citation>
    <scope>NUCLEOTIDE SEQUENCE [LARGE SCALE GENOMIC DNA]</scope>
    <source>
        <strain evidence="6 7">Mgn_IPT</strain>
    </source>
</reference>
<evidence type="ECO:0000313" key="7">
    <source>
        <dbReference type="Proteomes" id="UP000076983"/>
    </source>
</evidence>
<keyword evidence="3 5" id="KW-1133">Transmembrane helix</keyword>
<evidence type="ECO:0000256" key="1">
    <source>
        <dbReference type="ARBA" id="ARBA00004370"/>
    </source>
</evidence>
<dbReference type="Proteomes" id="UP000076983">
    <property type="component" value="Unassembled WGS sequence"/>
</dbReference>
<accession>A0A168R9Y8</accession>
<dbReference type="AlphaFoldDB" id="A0A168R9Y8"/>
<evidence type="ECO:0000256" key="5">
    <source>
        <dbReference type="SAM" id="Phobius"/>
    </source>
</evidence>
<sequence>MPKDKKIKKEKKFIVRRFVKELKRVRWPSNRKNWVSFWQIVIFTLLFVLAVFALATLFTLLWTTLKLN</sequence>
<dbReference type="GO" id="GO:0009306">
    <property type="term" value="P:protein secretion"/>
    <property type="evidence" value="ECO:0007669"/>
    <property type="project" value="InterPro"/>
</dbReference>
<dbReference type="RefSeq" id="WP_063626260.1">
    <property type="nucleotide sequence ID" value="NZ_LVLH01000040.1"/>
</dbReference>
<evidence type="ECO:0000256" key="2">
    <source>
        <dbReference type="ARBA" id="ARBA00022692"/>
    </source>
</evidence>
<evidence type="ECO:0000256" key="3">
    <source>
        <dbReference type="ARBA" id="ARBA00022989"/>
    </source>
</evidence>
<evidence type="ECO:0000256" key="4">
    <source>
        <dbReference type="ARBA" id="ARBA00023136"/>
    </source>
</evidence>
<protein>
    <submittedName>
        <fullName evidence="6">Preprotein translocase subunit SecE</fullName>
    </submittedName>
</protein>
<dbReference type="NCBIfam" id="TIGR00964">
    <property type="entry name" value="secE_bact"/>
    <property type="match status" value="1"/>
</dbReference>
<dbReference type="InterPro" id="IPR038379">
    <property type="entry name" value="SecE_sf"/>
</dbReference>